<dbReference type="AlphaFoldDB" id="A0A1J9RK09"/>
<reference evidence="4 5" key="1">
    <citation type="submission" date="2016-10" db="EMBL/GenBank/DDBJ databases">
        <title>Proteomics and genomics reveal pathogen-plant mechanisms compatible with a hemibiotrophic lifestyle of Diplodia corticola.</title>
        <authorList>
            <person name="Fernandes I."/>
            <person name="De Jonge R."/>
            <person name="Van De Peer Y."/>
            <person name="Devreese B."/>
            <person name="Alves A."/>
            <person name="Esteves A.C."/>
        </authorList>
    </citation>
    <scope>NUCLEOTIDE SEQUENCE [LARGE SCALE GENOMIC DNA]</scope>
    <source>
        <strain evidence="4 5">CBS 112549</strain>
    </source>
</reference>
<dbReference type="InterPro" id="IPR057571">
    <property type="entry name" value="SDR_PhqE-like"/>
</dbReference>
<keyword evidence="2" id="KW-0521">NADP</keyword>
<dbReference type="GeneID" id="31010491"/>
<evidence type="ECO:0000256" key="2">
    <source>
        <dbReference type="ARBA" id="ARBA00022857"/>
    </source>
</evidence>
<evidence type="ECO:0000256" key="1">
    <source>
        <dbReference type="ARBA" id="ARBA00006484"/>
    </source>
</evidence>
<keyword evidence="3" id="KW-0560">Oxidoreductase</keyword>
<dbReference type="SUPFAM" id="SSF51735">
    <property type="entry name" value="NAD(P)-binding Rossmann-fold domains"/>
    <property type="match status" value="1"/>
</dbReference>
<organism evidence="4 5">
    <name type="scientific">Diplodia corticola</name>
    <dbReference type="NCBI Taxonomy" id="236234"/>
    <lineage>
        <taxon>Eukaryota</taxon>
        <taxon>Fungi</taxon>
        <taxon>Dikarya</taxon>
        <taxon>Ascomycota</taxon>
        <taxon>Pezizomycotina</taxon>
        <taxon>Dothideomycetes</taxon>
        <taxon>Dothideomycetes incertae sedis</taxon>
        <taxon>Botryosphaeriales</taxon>
        <taxon>Botryosphaeriaceae</taxon>
        <taxon>Diplodia</taxon>
    </lineage>
</organism>
<dbReference type="Proteomes" id="UP000183809">
    <property type="component" value="Unassembled WGS sequence"/>
</dbReference>
<dbReference type="InterPro" id="IPR036291">
    <property type="entry name" value="NAD(P)-bd_dom_sf"/>
</dbReference>
<evidence type="ECO:0000256" key="3">
    <source>
        <dbReference type="ARBA" id="ARBA00023002"/>
    </source>
</evidence>
<dbReference type="Pfam" id="PF23441">
    <property type="entry name" value="SDR"/>
    <property type="match status" value="1"/>
</dbReference>
<gene>
    <name evidence="4" type="ORF">BKCO1_1070008</name>
</gene>
<evidence type="ECO:0000313" key="4">
    <source>
        <dbReference type="EMBL" id="OJD28855.1"/>
    </source>
</evidence>
<dbReference type="GO" id="GO:0016491">
    <property type="term" value="F:oxidoreductase activity"/>
    <property type="evidence" value="ECO:0007669"/>
    <property type="project" value="UniProtKB-KW"/>
</dbReference>
<sequence>MPSPRQAPKLSTQTVLVIGGTSGIGLAVAAEALAQSAQHVTIAGSNPAKLSAALSTLRAGISDGSHQRISGHTCDLLGNGDDDNDIETNLRALLDATVATNGAGRIDHVAYTAGDAAALAALTTPAAALTVDAIRAGGTVRFVGPLLLAKLLPAYVRRSPPAADGDGDGDGWRYHSPSLTLTGGVNATRPAPGWTVAAAYGAALRGAVRGLAVDLAGVPPCGIRVNLVEPGAVETPLWDGVAPGGGREAMRRRFAERSTVGRVGRPEDTAEAYVYLMKDGFAAGAVVESNGGTLLV</sequence>
<dbReference type="OrthoDB" id="294295at2759"/>
<dbReference type="PANTHER" id="PTHR43477:SF1">
    <property type="entry name" value="DIHYDROANTICAPSIN 7-DEHYDROGENASE"/>
    <property type="match status" value="1"/>
</dbReference>
<dbReference type="PRINTS" id="PR00081">
    <property type="entry name" value="GDHRDH"/>
</dbReference>
<comment type="caution">
    <text evidence="4">The sequence shown here is derived from an EMBL/GenBank/DDBJ whole genome shotgun (WGS) entry which is preliminary data.</text>
</comment>
<proteinExistence type="inferred from homology"/>
<dbReference type="Gene3D" id="3.40.50.720">
    <property type="entry name" value="NAD(P)-binding Rossmann-like Domain"/>
    <property type="match status" value="1"/>
</dbReference>
<name>A0A1J9RK09_9PEZI</name>
<comment type="similarity">
    <text evidence="1">Belongs to the short-chain dehydrogenases/reductases (SDR) family.</text>
</comment>
<dbReference type="InterPro" id="IPR051122">
    <property type="entry name" value="SDR_DHRS6-like"/>
</dbReference>
<protein>
    <submittedName>
        <fullName evidence="4">Short-chain dehydrogenase</fullName>
    </submittedName>
</protein>
<dbReference type="PANTHER" id="PTHR43477">
    <property type="entry name" value="DIHYDROANTICAPSIN 7-DEHYDROGENASE"/>
    <property type="match status" value="1"/>
</dbReference>
<evidence type="ECO:0000313" key="5">
    <source>
        <dbReference type="Proteomes" id="UP000183809"/>
    </source>
</evidence>
<dbReference type="STRING" id="236234.A0A1J9RK09"/>
<dbReference type="RefSeq" id="XP_020125115.1">
    <property type="nucleotide sequence ID" value="XM_020270232.1"/>
</dbReference>
<keyword evidence="5" id="KW-1185">Reference proteome</keyword>
<dbReference type="EMBL" id="MNUE01000107">
    <property type="protein sequence ID" value="OJD28855.1"/>
    <property type="molecule type" value="Genomic_DNA"/>
</dbReference>
<accession>A0A1J9RK09</accession>
<dbReference type="InterPro" id="IPR002347">
    <property type="entry name" value="SDR_fam"/>
</dbReference>